<dbReference type="InterPro" id="IPR017850">
    <property type="entry name" value="Alkaline_phosphatase_core_sf"/>
</dbReference>
<dbReference type="InterPro" id="IPR024607">
    <property type="entry name" value="Sulfatase_CS"/>
</dbReference>
<evidence type="ECO:0000256" key="2">
    <source>
        <dbReference type="ARBA" id="ARBA00022723"/>
    </source>
</evidence>
<dbReference type="InterPro" id="IPR000917">
    <property type="entry name" value="Sulfatase_N"/>
</dbReference>
<dbReference type="PANTHER" id="PTHR42693">
    <property type="entry name" value="ARYLSULFATASE FAMILY MEMBER"/>
    <property type="match status" value="1"/>
</dbReference>
<dbReference type="SUPFAM" id="SSF53649">
    <property type="entry name" value="Alkaline phosphatase-like"/>
    <property type="match status" value="1"/>
</dbReference>
<evidence type="ECO:0000256" key="1">
    <source>
        <dbReference type="ARBA" id="ARBA00008779"/>
    </source>
</evidence>
<dbReference type="PROSITE" id="PS00149">
    <property type="entry name" value="SULFATASE_2"/>
    <property type="match status" value="1"/>
</dbReference>
<reference evidence="6" key="1">
    <citation type="submission" date="2022-06" db="EMBL/GenBank/DDBJ databases">
        <title>Akkermansia biwalacus sp. nov., an anaerobic mucin-degrading bacterium isolated from human intestine.</title>
        <authorList>
            <person name="Kobayashi Y."/>
            <person name="Inoue S."/>
            <person name="Kawahara T."/>
            <person name="Kohda N."/>
        </authorList>
    </citation>
    <scope>NUCLEOTIDE SEQUENCE</scope>
    <source>
        <strain evidence="6">WON2089</strain>
    </source>
</reference>
<feature type="domain" description="Sulfatase N-terminal" evidence="5">
    <location>
        <begin position="2"/>
        <end position="262"/>
    </location>
</feature>
<dbReference type="PANTHER" id="PTHR42693:SF33">
    <property type="entry name" value="ARYLSULFATASE"/>
    <property type="match status" value="1"/>
</dbReference>
<sequence>MALLTGRFPKRYGITTNPNSKIDYLPESHYGLPQTEKCLPQYLAEFGYNSAVIGKWHLGHTEGYQPTDRGFDAWWGFLGGSRYYFPNRPEKKGLNPSKIVSNYTEETQVSYLTDDIARECIRFIRKQKEAGKPFFLYASFNAPHAPLEALPEDLERFKHIKSKNRRTYCAMVHALDRAMGRILTALDETGLARNTVVVFLSDNGGEPNIPTCNAPFKGEKRMHFEGGVRVPMIVRYPADSRIRPGSVCEQVISAVDVLPTMLAENGASIPENLDGMNMLPLLAAKENKVPRTLYWCTDYTSAILDGDEKYLLVPDRAPQLYNVVKDYQEMNDLYPQHMEKAAPLARKLGTYLTTTPASRFPDTISWSSGLMRQYDHARPAVQPGANK</sequence>
<name>A0ABN6QGD4_9BACT</name>
<proteinExistence type="inferred from homology"/>
<gene>
    <name evidence="6" type="ORF">Abiwalacus_11600</name>
</gene>
<keyword evidence="7" id="KW-1185">Reference proteome</keyword>
<keyword evidence="4" id="KW-0106">Calcium</keyword>
<dbReference type="InterPro" id="IPR050738">
    <property type="entry name" value="Sulfatase"/>
</dbReference>
<dbReference type="Proteomes" id="UP001062263">
    <property type="component" value="Chromosome"/>
</dbReference>
<evidence type="ECO:0000256" key="4">
    <source>
        <dbReference type="ARBA" id="ARBA00022837"/>
    </source>
</evidence>
<keyword evidence="2" id="KW-0479">Metal-binding</keyword>
<comment type="similarity">
    <text evidence="1">Belongs to the sulfatase family.</text>
</comment>
<organism evidence="6 7">
    <name type="scientific">Akkermansia biwaensis</name>
    <dbReference type="NCBI Taxonomy" id="2946555"/>
    <lineage>
        <taxon>Bacteria</taxon>
        <taxon>Pseudomonadati</taxon>
        <taxon>Verrucomicrobiota</taxon>
        <taxon>Verrucomicrobiia</taxon>
        <taxon>Verrucomicrobiales</taxon>
        <taxon>Akkermansiaceae</taxon>
        <taxon>Akkermansia</taxon>
    </lineage>
</organism>
<evidence type="ECO:0000313" key="6">
    <source>
        <dbReference type="EMBL" id="BDL43586.1"/>
    </source>
</evidence>
<dbReference type="Gene3D" id="3.40.720.10">
    <property type="entry name" value="Alkaline Phosphatase, subunit A"/>
    <property type="match status" value="1"/>
</dbReference>
<dbReference type="Pfam" id="PF00884">
    <property type="entry name" value="Sulfatase"/>
    <property type="match status" value="1"/>
</dbReference>
<keyword evidence="3" id="KW-0378">Hydrolase</keyword>
<protein>
    <submittedName>
        <fullName evidence="6">Arylsulfatase</fullName>
    </submittedName>
</protein>
<evidence type="ECO:0000256" key="3">
    <source>
        <dbReference type="ARBA" id="ARBA00022801"/>
    </source>
</evidence>
<evidence type="ECO:0000259" key="5">
    <source>
        <dbReference type="Pfam" id="PF00884"/>
    </source>
</evidence>
<accession>A0ABN6QGD4</accession>
<evidence type="ECO:0000313" key="7">
    <source>
        <dbReference type="Proteomes" id="UP001062263"/>
    </source>
</evidence>
<dbReference type="EMBL" id="AP025943">
    <property type="protein sequence ID" value="BDL43586.1"/>
    <property type="molecule type" value="Genomic_DNA"/>
</dbReference>